<dbReference type="AlphaFoldDB" id="A0AAD5MIB1"/>
<accession>A0AAD5MIB1</accession>
<dbReference type="Proteomes" id="UP001209570">
    <property type="component" value="Unassembled WGS sequence"/>
</dbReference>
<sequence>MMMMMARCRAGLGGRRLRAATALSASQQGYVSATGVLGPSQRRTFITDSYWLKRAKILQIVWRTLVAYPQMHDISVPEAPINALFAKDTNERERTFMYVLSQVPPDEPIDLPAFLDGASRATQAVYDTLYAPDGQQDDELRVFGTPSCVDAWRAKLQDQRALLGVPADAVLRLDGVEVTRAELVEVAYTYGDASGETQDKESADSAAASESASDSKPERKAAATASSDWAPAVSKYMMHEGMQIKVQFQTRERVTVEREDGKQSTETIDSTFRWAFTSDVARAELVDWVVTHATPFKMTLLSDDEAVDAGGDEAPTEP</sequence>
<feature type="region of interest" description="Disordered" evidence="1">
    <location>
        <begin position="194"/>
        <end position="227"/>
    </location>
</feature>
<evidence type="ECO:0000256" key="1">
    <source>
        <dbReference type="SAM" id="MobiDB-lite"/>
    </source>
</evidence>
<proteinExistence type="predicted"/>
<name>A0AAD5MIB1_PYTIN</name>
<evidence type="ECO:0000313" key="3">
    <source>
        <dbReference type="Proteomes" id="UP001209570"/>
    </source>
</evidence>
<organism evidence="2 3">
    <name type="scientific">Pythium insidiosum</name>
    <name type="common">Pythiosis disease agent</name>
    <dbReference type="NCBI Taxonomy" id="114742"/>
    <lineage>
        <taxon>Eukaryota</taxon>
        <taxon>Sar</taxon>
        <taxon>Stramenopiles</taxon>
        <taxon>Oomycota</taxon>
        <taxon>Peronosporomycetes</taxon>
        <taxon>Pythiales</taxon>
        <taxon>Pythiaceae</taxon>
        <taxon>Pythium</taxon>
    </lineage>
</organism>
<protein>
    <submittedName>
        <fullName evidence="2">Uncharacterized protein</fullName>
    </submittedName>
</protein>
<evidence type="ECO:0000313" key="2">
    <source>
        <dbReference type="EMBL" id="KAJ0408835.1"/>
    </source>
</evidence>
<gene>
    <name evidence="2" type="ORF">P43SY_000731</name>
</gene>
<keyword evidence="3" id="KW-1185">Reference proteome</keyword>
<comment type="caution">
    <text evidence="2">The sequence shown here is derived from an EMBL/GenBank/DDBJ whole genome shotgun (WGS) entry which is preliminary data.</text>
</comment>
<dbReference type="EMBL" id="JAKCXM010000008">
    <property type="protein sequence ID" value="KAJ0408835.1"/>
    <property type="molecule type" value="Genomic_DNA"/>
</dbReference>
<reference evidence="2" key="1">
    <citation type="submission" date="2021-12" db="EMBL/GenBank/DDBJ databases">
        <title>Prjna785345.</title>
        <authorList>
            <person name="Rujirawat T."/>
            <person name="Krajaejun T."/>
        </authorList>
    </citation>
    <scope>NUCLEOTIDE SEQUENCE</scope>
    <source>
        <strain evidence="2">Pi057C3</strain>
    </source>
</reference>